<reference evidence="1 2" key="2">
    <citation type="journal article" date="2013" name="PLoS ONE">
        <title>INDIGO - INtegrated Data Warehouse of MIcrobial GenOmes with Examples from the Red Sea Extremophiles.</title>
        <authorList>
            <person name="Alam I."/>
            <person name="Antunes A."/>
            <person name="Kamau A.A."/>
            <person name="Ba Alawi W."/>
            <person name="Kalkatawi M."/>
            <person name="Stingl U."/>
            <person name="Bajic V.B."/>
        </authorList>
    </citation>
    <scope>NUCLEOTIDE SEQUENCE [LARGE SCALE GENOMIC DNA]</scope>
    <source>
        <strain evidence="1 2">SSD-17B</strain>
    </source>
</reference>
<comment type="caution">
    <text evidence="1">The sequence shown here is derived from an EMBL/GenBank/DDBJ whole genome shotgun (WGS) entry which is preliminary data.</text>
</comment>
<dbReference type="AlphaFoldDB" id="F7PWN7"/>
<dbReference type="EMBL" id="AFNU02000004">
    <property type="protein sequence ID" value="ERJ12591.1"/>
    <property type="molecule type" value="Genomic_DNA"/>
</dbReference>
<proteinExistence type="predicted"/>
<dbReference type="OrthoDB" id="9905309at2"/>
<dbReference type="STRING" id="1033810.HLPCO_001577"/>
<keyword evidence="2" id="KW-1185">Reference proteome</keyword>
<name>F7PWN7_9MOLU</name>
<evidence type="ECO:0000313" key="1">
    <source>
        <dbReference type="EMBL" id="ERJ12591.1"/>
    </source>
</evidence>
<sequence length="133" mass="15887">MISHDNKYINMIIQYTKQYTPVEIQINIAKYHEVCHHLNSKHISDHYKEIIAAIYTLFYTALDCHKMAKYDSSDLQYYILLGDYISSYCTEILYKNKKFELLDVFTQNTKKVIFNRLNQKHTDHLLKALMNTI</sequence>
<dbReference type="RefSeq" id="WP_008824827.1">
    <property type="nucleotide sequence ID" value="NZ_AFNU02000004.1"/>
</dbReference>
<gene>
    <name evidence="1" type="ORF">HLPCO_001577</name>
</gene>
<dbReference type="InParanoid" id="F7PWN7"/>
<evidence type="ECO:0000313" key="2">
    <source>
        <dbReference type="Proteomes" id="UP000005707"/>
    </source>
</evidence>
<accession>F7PWN7</accession>
<reference evidence="1 2" key="1">
    <citation type="journal article" date="2011" name="J. Bacteriol.">
        <title>Genome sequence of Haloplasma contractile, an unusual contractile bacterium from a deep-sea anoxic brine lake.</title>
        <authorList>
            <person name="Antunes A."/>
            <person name="Alam I."/>
            <person name="El Dorry H."/>
            <person name="Siam R."/>
            <person name="Robertson A."/>
            <person name="Bajic V.B."/>
            <person name="Stingl U."/>
        </authorList>
    </citation>
    <scope>NUCLEOTIDE SEQUENCE [LARGE SCALE GENOMIC DNA]</scope>
    <source>
        <strain evidence="1 2">SSD-17B</strain>
    </source>
</reference>
<protein>
    <submittedName>
        <fullName evidence="1">Uncharacterized protein</fullName>
    </submittedName>
</protein>
<organism evidence="1 2">
    <name type="scientific">Haloplasma contractile SSD-17B</name>
    <dbReference type="NCBI Taxonomy" id="1033810"/>
    <lineage>
        <taxon>Bacteria</taxon>
        <taxon>Bacillati</taxon>
        <taxon>Mycoplasmatota</taxon>
        <taxon>Mollicutes</taxon>
        <taxon>Haloplasmatales</taxon>
        <taxon>Haloplasmataceae</taxon>
        <taxon>Haloplasma</taxon>
    </lineage>
</organism>
<dbReference type="Proteomes" id="UP000005707">
    <property type="component" value="Unassembled WGS sequence"/>
</dbReference>